<dbReference type="RefSeq" id="WP_055176128.1">
    <property type="nucleotide sequence ID" value="NZ_JAUSQY010000001.1"/>
</dbReference>
<reference evidence="4 5" key="1">
    <citation type="submission" date="2015-10" db="EMBL/GenBank/DDBJ databases">
        <title>Corynebacteirum lowii and Corynebacterium oculi species nova, derived from human clinical disease and and emended description of Corynebacterium mastiditis.</title>
        <authorList>
            <person name="Bernard K."/>
            <person name="Pacheco A.L."/>
            <person name="Mcdougall C."/>
            <person name="Burtx T."/>
            <person name="Weibe D."/>
            <person name="Tyler S."/>
            <person name="Olson A.B."/>
            <person name="Cnockaert M."/>
            <person name="Eguchi H."/>
            <person name="Kuwahara T."/>
            <person name="Nakayama-Imaohji H."/>
            <person name="Boudewijins M."/>
            <person name="Van Hoecke F."/>
            <person name="Bernier A.-M."/>
            <person name="Vandamme P."/>
        </authorList>
    </citation>
    <scope>NUCLEOTIDE SEQUENCE [LARGE SCALE GENOMIC DNA]</scope>
    <source>
        <strain evidence="4 5">NML 130206</strain>
    </source>
</reference>
<dbReference type="AlphaFoldDB" id="A0A0Q0ZC53"/>
<dbReference type="Proteomes" id="UP000050488">
    <property type="component" value="Unassembled WGS sequence"/>
</dbReference>
<keyword evidence="2" id="KW-0732">Signal</keyword>
<dbReference type="OrthoDB" id="384721at2"/>
<dbReference type="Gene3D" id="3.20.20.190">
    <property type="entry name" value="Phosphatidylinositol (PI) phosphodiesterase"/>
    <property type="match status" value="1"/>
</dbReference>
<dbReference type="STRING" id="1544413.Clow_00672"/>
<name>A0A0Q0ZC53_9CORY</name>
<dbReference type="EMBL" id="LKEV01000001">
    <property type="protein sequence ID" value="KQB87612.1"/>
    <property type="molecule type" value="Genomic_DNA"/>
</dbReference>
<sequence length="372" mass="40321">MSRFFSRVTALTATALITLSTGTAATTAHAASSTPVIPGLPALPSLPALPGADFGYSPYLPVGSSAPYAQPQNQAQPQEEPTPFDLQAHRGGRGEYTEESATAFESAVAQGVSTLELDIVVAEDGTPVVWHDPVVQEDKCSDTAPATPNDPEFPYVGKDVNKLNWAQLSTLNCDKKLEAYPEQQPVVGNKMIRLSDVFAIAQKDPAMRFNIETKIEAENPEQSATPEEFVAAILPVIREHNAVERSTIQSFDWRSLPLFKEQEPGLTLAALYDETTWKEDSAWIAPIDYREVGGDVNAAAKQLGVQILSPDYTMLTAQSVVESQEQGLQVLPWTVNEAADIHLMLDYGVDGLITDYPGRALSILNERGIALL</sequence>
<dbReference type="GO" id="GO:0008889">
    <property type="term" value="F:glycerophosphodiester phosphodiesterase activity"/>
    <property type="evidence" value="ECO:0007669"/>
    <property type="project" value="UniProtKB-EC"/>
</dbReference>
<dbReference type="GO" id="GO:0006629">
    <property type="term" value="P:lipid metabolic process"/>
    <property type="evidence" value="ECO:0007669"/>
    <property type="project" value="InterPro"/>
</dbReference>
<dbReference type="Pfam" id="PF03009">
    <property type="entry name" value="GDPD"/>
    <property type="match status" value="1"/>
</dbReference>
<dbReference type="InterPro" id="IPR030395">
    <property type="entry name" value="GP_PDE_dom"/>
</dbReference>
<feature type="chain" id="PRO_5006187560" evidence="2">
    <location>
        <begin position="31"/>
        <end position="372"/>
    </location>
</feature>
<keyword evidence="4" id="KW-0378">Hydrolase</keyword>
<accession>A0A0Q0ZC53</accession>
<protein>
    <submittedName>
        <fullName evidence="4">Glycerophosphoryl diester phosphodiesterase</fullName>
        <ecNumber evidence="4">3.1.4.46</ecNumber>
    </submittedName>
</protein>
<evidence type="ECO:0000313" key="4">
    <source>
        <dbReference type="EMBL" id="KQB87612.1"/>
    </source>
</evidence>
<dbReference type="PANTHER" id="PTHR46211:SF14">
    <property type="entry name" value="GLYCEROPHOSPHODIESTER PHOSPHODIESTERASE"/>
    <property type="match status" value="1"/>
</dbReference>
<proteinExistence type="predicted"/>
<dbReference type="PANTHER" id="PTHR46211">
    <property type="entry name" value="GLYCEROPHOSPHORYL DIESTER PHOSPHODIESTERASE"/>
    <property type="match status" value="1"/>
</dbReference>
<feature type="domain" description="GP-PDE" evidence="3">
    <location>
        <begin position="84"/>
        <end position="364"/>
    </location>
</feature>
<dbReference type="EC" id="3.1.4.46" evidence="4"/>
<dbReference type="SUPFAM" id="SSF51695">
    <property type="entry name" value="PLC-like phosphodiesterases"/>
    <property type="match status" value="1"/>
</dbReference>
<comment type="caution">
    <text evidence="4">The sequence shown here is derived from an EMBL/GenBank/DDBJ whole genome shotgun (WGS) entry which is preliminary data.</text>
</comment>
<feature type="compositionally biased region" description="Low complexity" evidence="1">
    <location>
        <begin position="66"/>
        <end position="83"/>
    </location>
</feature>
<dbReference type="InterPro" id="IPR017946">
    <property type="entry name" value="PLC-like_Pdiesterase_TIM-brl"/>
</dbReference>
<gene>
    <name evidence="4" type="primary">glpQ</name>
    <name evidence="4" type="ORF">Clow_00672</name>
</gene>
<feature type="region of interest" description="Disordered" evidence="1">
    <location>
        <begin position="65"/>
        <end position="95"/>
    </location>
</feature>
<evidence type="ECO:0000256" key="2">
    <source>
        <dbReference type="SAM" id="SignalP"/>
    </source>
</evidence>
<feature type="signal peptide" evidence="2">
    <location>
        <begin position="1"/>
        <end position="30"/>
    </location>
</feature>
<dbReference type="PROSITE" id="PS51704">
    <property type="entry name" value="GP_PDE"/>
    <property type="match status" value="1"/>
</dbReference>
<evidence type="ECO:0000313" key="5">
    <source>
        <dbReference type="Proteomes" id="UP000050488"/>
    </source>
</evidence>
<evidence type="ECO:0000256" key="1">
    <source>
        <dbReference type="SAM" id="MobiDB-lite"/>
    </source>
</evidence>
<keyword evidence="5" id="KW-1185">Reference proteome</keyword>
<dbReference type="PATRIC" id="fig|1544413.3.peg.679"/>
<organism evidence="4 5">
    <name type="scientific">Corynebacterium lowii</name>
    <dbReference type="NCBI Taxonomy" id="1544413"/>
    <lineage>
        <taxon>Bacteria</taxon>
        <taxon>Bacillati</taxon>
        <taxon>Actinomycetota</taxon>
        <taxon>Actinomycetes</taxon>
        <taxon>Mycobacteriales</taxon>
        <taxon>Corynebacteriaceae</taxon>
        <taxon>Corynebacterium</taxon>
    </lineage>
</organism>
<evidence type="ECO:0000259" key="3">
    <source>
        <dbReference type="PROSITE" id="PS51704"/>
    </source>
</evidence>